<evidence type="ECO:0000313" key="2">
    <source>
        <dbReference type="EMBL" id="ADV65671.1"/>
    </source>
</evidence>
<dbReference type="RefSeq" id="WP_013555176.1">
    <property type="nucleotide sequence ID" value="NC_014958.1"/>
</dbReference>
<feature type="transmembrane region" description="Helical" evidence="1">
    <location>
        <begin position="81"/>
        <end position="100"/>
    </location>
</feature>
<keyword evidence="1" id="KW-0472">Membrane</keyword>
<reference evidence="3" key="2">
    <citation type="submission" date="2011-01" db="EMBL/GenBank/DDBJ databases">
        <title>The complete genome of Deinococcus maricopensis DSM 21211.</title>
        <authorList>
            <consortium name="US DOE Joint Genome Institute (JGI-PGF)"/>
            <person name="Lucas S."/>
            <person name="Copeland A."/>
            <person name="Lapidus A."/>
            <person name="Goodwin L."/>
            <person name="Pitluck S."/>
            <person name="Kyrpides N."/>
            <person name="Mavromatis K."/>
            <person name="Pagani I."/>
            <person name="Ivanova N."/>
            <person name="Ovchinnikova G."/>
            <person name="Zeytun A."/>
            <person name="Detter J.C."/>
            <person name="Han C."/>
            <person name="Land M."/>
            <person name="Hauser L."/>
            <person name="Markowitz V."/>
            <person name="Cheng J.-F."/>
            <person name="Hugenholtz P."/>
            <person name="Woyke T."/>
            <person name="Wu D."/>
            <person name="Pukall R."/>
            <person name="Gehrich-Schroeter G."/>
            <person name="Brambilla E."/>
            <person name="Klenk H.-P."/>
            <person name="Eisen J.A."/>
        </authorList>
    </citation>
    <scope>NUCLEOTIDE SEQUENCE [LARGE SCALE GENOMIC DNA]</scope>
    <source>
        <strain evidence="3">DSM 21211 / LMG 22137 / NRRL B-23946 / LB-34</strain>
    </source>
</reference>
<name>E8U3X7_DEIML</name>
<feature type="transmembrane region" description="Helical" evidence="1">
    <location>
        <begin position="146"/>
        <end position="163"/>
    </location>
</feature>
<dbReference type="HOGENOM" id="CLU_066743_2_1_0"/>
<sequence>MSAPDPHPPRRPALPGWGRALGFSLLIVELGVLSSFAFALVLFIAGVAQTVTTLRGALRHLGDADATEHLLVAAVQQADTLLVATALLIISLGLQMLFVGRIERVPAWLHIRTFDDLKAKLLGIVVVALVVKFFSVAVEWDGGSGVLAYGAAIAVVILAAAAYSGMLGRAAHPTPPDHARDDDA</sequence>
<accession>E8U3X7</accession>
<dbReference type="PANTHER" id="PTHR31721">
    <property type="entry name" value="OS06G0710300 PROTEIN"/>
    <property type="match status" value="1"/>
</dbReference>
<feature type="transmembrane region" description="Helical" evidence="1">
    <location>
        <begin position="121"/>
        <end position="140"/>
    </location>
</feature>
<proteinExistence type="predicted"/>
<dbReference type="PIRSF" id="PIRSF026509">
    <property type="entry name" value="UCP026509"/>
    <property type="match status" value="1"/>
</dbReference>
<gene>
    <name evidence="2" type="ordered locus">Deima_0007</name>
</gene>
<keyword evidence="3" id="KW-1185">Reference proteome</keyword>
<keyword evidence="1" id="KW-1133">Transmembrane helix</keyword>
<dbReference type="Proteomes" id="UP000008635">
    <property type="component" value="Chromosome"/>
</dbReference>
<reference evidence="2 3" key="1">
    <citation type="journal article" date="2011" name="Stand. Genomic Sci.">
        <title>Complete genome sequence of Deinococcus maricopensis type strain (LB-34).</title>
        <authorList>
            <person name="Pukall R."/>
            <person name="Zeytun A."/>
            <person name="Lucas S."/>
            <person name="Lapidus A."/>
            <person name="Hammon N."/>
            <person name="Deshpande S."/>
            <person name="Nolan M."/>
            <person name="Cheng J.F."/>
            <person name="Pitluck S."/>
            <person name="Liolios K."/>
            <person name="Pagani I."/>
            <person name="Mikhailova N."/>
            <person name="Ivanova N."/>
            <person name="Mavromatis K."/>
            <person name="Pati A."/>
            <person name="Tapia R."/>
            <person name="Han C."/>
            <person name="Goodwin L."/>
            <person name="Chen A."/>
            <person name="Palaniappan K."/>
            <person name="Land M."/>
            <person name="Hauser L."/>
            <person name="Chang Y.J."/>
            <person name="Jeffries C.D."/>
            <person name="Brambilla E.M."/>
            <person name="Rohde M."/>
            <person name="Goker M."/>
            <person name="Detter J.C."/>
            <person name="Woyke T."/>
            <person name="Bristow J."/>
            <person name="Eisen J.A."/>
            <person name="Markowitz V."/>
            <person name="Hugenholtz P."/>
            <person name="Kyrpides N.C."/>
            <person name="Klenk H.P."/>
        </authorList>
    </citation>
    <scope>NUCLEOTIDE SEQUENCE [LARGE SCALE GENOMIC DNA]</scope>
    <source>
        <strain evidence="3">DSM 21211 / LMG 22137 / NRRL B-23946 / LB-34</strain>
    </source>
</reference>
<feature type="transmembrane region" description="Helical" evidence="1">
    <location>
        <begin position="20"/>
        <end position="45"/>
    </location>
</feature>
<dbReference type="EMBL" id="CP002454">
    <property type="protein sequence ID" value="ADV65671.1"/>
    <property type="molecule type" value="Genomic_DNA"/>
</dbReference>
<dbReference type="OrthoDB" id="69787at2"/>
<dbReference type="InterPro" id="IPR005134">
    <property type="entry name" value="UPF0114"/>
</dbReference>
<evidence type="ECO:0000313" key="3">
    <source>
        <dbReference type="Proteomes" id="UP000008635"/>
    </source>
</evidence>
<dbReference type="Pfam" id="PF03350">
    <property type="entry name" value="UPF0114"/>
    <property type="match status" value="1"/>
</dbReference>
<dbReference type="STRING" id="709986.Deima_0007"/>
<dbReference type="PANTHER" id="PTHR31721:SF4">
    <property type="entry name" value="OS06G0710300 PROTEIN"/>
    <property type="match status" value="1"/>
</dbReference>
<keyword evidence="1" id="KW-0812">Transmembrane</keyword>
<dbReference type="KEGG" id="dmr:Deima_0007"/>
<dbReference type="AlphaFoldDB" id="E8U3X7"/>
<dbReference type="eggNOG" id="COG2862">
    <property type="taxonomic scope" value="Bacteria"/>
</dbReference>
<organism evidence="2 3">
    <name type="scientific">Deinococcus maricopensis (strain DSM 21211 / LMG 22137 / NRRL B-23946 / LB-34)</name>
    <dbReference type="NCBI Taxonomy" id="709986"/>
    <lineage>
        <taxon>Bacteria</taxon>
        <taxon>Thermotogati</taxon>
        <taxon>Deinococcota</taxon>
        <taxon>Deinococci</taxon>
        <taxon>Deinococcales</taxon>
        <taxon>Deinococcaceae</taxon>
        <taxon>Deinococcus</taxon>
    </lineage>
</organism>
<protein>
    <submittedName>
        <fullName evidence="2">Uncharacterized protein family UPF0114</fullName>
    </submittedName>
</protein>
<evidence type="ECO:0000256" key="1">
    <source>
        <dbReference type="SAM" id="Phobius"/>
    </source>
</evidence>